<dbReference type="Proteomes" id="UP000225706">
    <property type="component" value="Unassembled WGS sequence"/>
</dbReference>
<dbReference type="GO" id="GO:0004842">
    <property type="term" value="F:ubiquitin-protein transferase activity"/>
    <property type="evidence" value="ECO:0007669"/>
    <property type="project" value="InterPro"/>
</dbReference>
<evidence type="ECO:0000259" key="4">
    <source>
        <dbReference type="PROSITE" id="PS50237"/>
    </source>
</evidence>
<comment type="caution">
    <text evidence="5">The sequence shown here is derived from an EMBL/GenBank/DDBJ whole genome shotgun (WGS) entry which is preliminary data.</text>
</comment>
<reference evidence="6" key="1">
    <citation type="journal article" date="2017" name="bioRxiv">
        <title>Comparative analysis of the genomes of Stylophora pistillata and Acropora digitifera provides evidence for extensive differences between species of corals.</title>
        <authorList>
            <person name="Voolstra C.R."/>
            <person name="Li Y."/>
            <person name="Liew Y.J."/>
            <person name="Baumgarten S."/>
            <person name="Zoccola D."/>
            <person name="Flot J.-F."/>
            <person name="Tambutte S."/>
            <person name="Allemand D."/>
            <person name="Aranda M."/>
        </authorList>
    </citation>
    <scope>NUCLEOTIDE SEQUENCE [LARGE SCALE GENOMIC DNA]</scope>
</reference>
<evidence type="ECO:0000256" key="2">
    <source>
        <dbReference type="PROSITE-ProRule" id="PRU00104"/>
    </source>
</evidence>
<dbReference type="AlphaFoldDB" id="A0A2B4SDR3"/>
<accession>A0A2B4SDR3</accession>
<sequence length="446" mass="50650">MYCTNCGSDAENCKFCRTCGKEYKTANGKQWNSKVKGGKAKGTKTSAADQEMLIYIGLLERNEKEHVLKPKRGKKVALRIPTSANSSLVRQKAEEKWKANYRNLYEESQTYLLLNEDGQQVLFLPGTSELFSLKRYQKEIGKDYNRIHLYLCTFEDYRNTLDDDDDIDDEDTSHSTSKYAKVEKETALTKIGEQVKQDKQLARELERQFNQEVLQDQKIFENQAVQERNHSLAQQEMGTEQSTSGQSATETMLTDHVSVVKELSNRVDNTGQFSMVVRRVSSFTRRINLWQRESKRTIPEKCLRVHFTGEDGIDSGAMNKEFLAQVILDMGNIMFPGGTPVNSTYNVQNGYFQSCGEIVAVSLVQGGPPPCFLEECVYDTLVNPETDLNNLNEKHITPEERKMLESIQNDLDHEKVTGYAEAVSWNYDENGDGGGEISSPDRTPTE</sequence>
<evidence type="ECO:0000313" key="5">
    <source>
        <dbReference type="EMBL" id="PFX26960.1"/>
    </source>
</evidence>
<dbReference type="InterPro" id="IPR035983">
    <property type="entry name" value="Hect_E3_ubiquitin_ligase"/>
</dbReference>
<keyword evidence="1 2" id="KW-0833">Ubl conjugation pathway</keyword>
<dbReference type="Gene3D" id="3.90.1750.10">
    <property type="entry name" value="Hect, E3 ligase catalytic domains"/>
    <property type="match status" value="1"/>
</dbReference>
<protein>
    <recommendedName>
        <fullName evidence="4">HECT domain-containing protein</fullName>
    </recommendedName>
</protein>
<proteinExistence type="predicted"/>
<feature type="domain" description="HECT" evidence="4">
    <location>
        <begin position="300"/>
        <end position="332"/>
    </location>
</feature>
<evidence type="ECO:0000256" key="3">
    <source>
        <dbReference type="SAM" id="MobiDB-lite"/>
    </source>
</evidence>
<comment type="caution">
    <text evidence="2">Lacks conserved residue(s) required for the propagation of feature annotation.</text>
</comment>
<feature type="region of interest" description="Disordered" evidence="3">
    <location>
        <begin position="424"/>
        <end position="446"/>
    </location>
</feature>
<evidence type="ECO:0000256" key="1">
    <source>
        <dbReference type="ARBA" id="ARBA00022786"/>
    </source>
</evidence>
<dbReference type="PROSITE" id="PS50237">
    <property type="entry name" value="HECT"/>
    <property type="match status" value="1"/>
</dbReference>
<dbReference type="SUPFAM" id="SSF56204">
    <property type="entry name" value="Hect, E3 ligase catalytic domain"/>
    <property type="match status" value="1"/>
</dbReference>
<dbReference type="OrthoDB" id="5961134at2759"/>
<dbReference type="EMBL" id="LSMT01000114">
    <property type="protein sequence ID" value="PFX26960.1"/>
    <property type="molecule type" value="Genomic_DNA"/>
</dbReference>
<name>A0A2B4SDR3_STYPI</name>
<organism evidence="5 6">
    <name type="scientific">Stylophora pistillata</name>
    <name type="common">Smooth cauliflower coral</name>
    <dbReference type="NCBI Taxonomy" id="50429"/>
    <lineage>
        <taxon>Eukaryota</taxon>
        <taxon>Metazoa</taxon>
        <taxon>Cnidaria</taxon>
        <taxon>Anthozoa</taxon>
        <taxon>Hexacorallia</taxon>
        <taxon>Scleractinia</taxon>
        <taxon>Astrocoeniina</taxon>
        <taxon>Pocilloporidae</taxon>
        <taxon>Stylophora</taxon>
    </lineage>
</organism>
<gene>
    <name evidence="5" type="ORF">AWC38_SpisGene8335</name>
</gene>
<dbReference type="InterPro" id="IPR000569">
    <property type="entry name" value="HECT_dom"/>
</dbReference>
<evidence type="ECO:0000313" key="6">
    <source>
        <dbReference type="Proteomes" id="UP000225706"/>
    </source>
</evidence>
<keyword evidence="6" id="KW-1185">Reference proteome</keyword>